<dbReference type="AlphaFoldDB" id="A0A7C3NE51"/>
<name>A0A7C3NE51_UNCW3</name>
<dbReference type="InterPro" id="IPR029061">
    <property type="entry name" value="THDP-binding"/>
</dbReference>
<dbReference type="GO" id="GO:0016491">
    <property type="term" value="F:oxidoreductase activity"/>
    <property type="evidence" value="ECO:0007669"/>
    <property type="project" value="UniProtKB-KW"/>
</dbReference>
<organism evidence="3">
    <name type="scientific">candidate division WOR-3 bacterium</name>
    <dbReference type="NCBI Taxonomy" id="2052148"/>
    <lineage>
        <taxon>Bacteria</taxon>
        <taxon>Bacteria division WOR-3</taxon>
    </lineage>
</organism>
<dbReference type="GO" id="GO:0006979">
    <property type="term" value="P:response to oxidative stress"/>
    <property type="evidence" value="ECO:0007669"/>
    <property type="project" value="TreeGrafter"/>
</dbReference>
<evidence type="ECO:0000256" key="1">
    <source>
        <dbReference type="ARBA" id="ARBA00023002"/>
    </source>
</evidence>
<dbReference type="PANTHER" id="PTHR32154">
    <property type="entry name" value="PYRUVATE-FLAVODOXIN OXIDOREDUCTASE-RELATED"/>
    <property type="match status" value="1"/>
</dbReference>
<dbReference type="Pfam" id="PF01855">
    <property type="entry name" value="POR_N"/>
    <property type="match status" value="1"/>
</dbReference>
<protein>
    <recommendedName>
        <fullName evidence="2">Pyruvate flavodoxin/ferredoxin oxidoreductase pyrimidine binding domain-containing protein</fullName>
    </recommendedName>
</protein>
<dbReference type="Gene3D" id="3.40.50.920">
    <property type="match status" value="1"/>
</dbReference>
<dbReference type="EMBL" id="DSTT01000005">
    <property type="protein sequence ID" value="HFK24042.1"/>
    <property type="molecule type" value="Genomic_DNA"/>
</dbReference>
<proteinExistence type="predicted"/>
<evidence type="ECO:0000259" key="2">
    <source>
        <dbReference type="Pfam" id="PF01855"/>
    </source>
</evidence>
<dbReference type="CDD" id="cd07034">
    <property type="entry name" value="TPP_PYR_PFOR_IOR-alpha_like"/>
    <property type="match status" value="1"/>
</dbReference>
<evidence type="ECO:0000313" key="3">
    <source>
        <dbReference type="EMBL" id="HFK24042.1"/>
    </source>
</evidence>
<keyword evidence="1" id="KW-0560">Oxidoreductase</keyword>
<feature type="domain" description="Pyruvate flavodoxin/ferredoxin oxidoreductase pyrimidine binding" evidence="2">
    <location>
        <begin position="21"/>
        <end position="233"/>
    </location>
</feature>
<comment type="caution">
    <text evidence="3">The sequence shown here is derived from an EMBL/GenBank/DDBJ whole genome shotgun (WGS) entry which is preliminary data.</text>
</comment>
<dbReference type="InterPro" id="IPR050722">
    <property type="entry name" value="Pyruvate:ferred/Flavod_OxRd"/>
</dbReference>
<dbReference type="InterPro" id="IPR002880">
    <property type="entry name" value="Pyrv_Fd/Flavodoxin_OxRdtase_N"/>
</dbReference>
<accession>A0A7C3NE51</accession>
<dbReference type="PANTHER" id="PTHR32154:SF20">
    <property type="entry name" value="2-OXOGLUTARATE OXIDOREDUCTASE SUBUNIT KORA"/>
    <property type="match status" value="1"/>
</dbReference>
<dbReference type="Gene3D" id="3.40.50.970">
    <property type="match status" value="1"/>
</dbReference>
<reference evidence="3" key="1">
    <citation type="journal article" date="2020" name="mSystems">
        <title>Genome- and Community-Level Interaction Insights into Carbon Utilization and Element Cycling Functions of Hydrothermarchaeota in Hydrothermal Sediment.</title>
        <authorList>
            <person name="Zhou Z."/>
            <person name="Liu Y."/>
            <person name="Xu W."/>
            <person name="Pan J."/>
            <person name="Luo Z.H."/>
            <person name="Li M."/>
        </authorList>
    </citation>
    <scope>NUCLEOTIDE SEQUENCE [LARGE SCALE GENOMIC DNA]</scope>
    <source>
        <strain evidence="3">SpSt-464</strain>
    </source>
</reference>
<dbReference type="InterPro" id="IPR009014">
    <property type="entry name" value="Transketo_C/PFOR_II"/>
</dbReference>
<sequence>MKNSKKIFVNGSLLIVESLARSGADVFVGYPITPSNYLYLYSTKRLPLTFHAPDEITTLQWMCGLSASGKLPVTATSFPGFALMIESINMAYMMELPMVIVLAQRLGPSTGTATCGASGDLLLIKGMISGGYPVPTFAISDFKDCWELPQEAVKTALTLRTPVIVLTSKEITMTNRSFDIETLKDIKKIERKFYNSEETYIPYKPEENFVPQFLPLYSNKHQVRLTASTHDQKGILQHSTKEALENTARLQKKIVSNLKDFTFYEYIEDGNQNLIVTFDVSSNISKEAIRELRKENKKVSLLVAKTVVPVPEVYYEIISKYKKVYVVEENLNGQLCEILFGNKTPNNVIKINSIGKMISIDKIKEEVRKNG</sequence>
<dbReference type="SUPFAM" id="SSF52518">
    <property type="entry name" value="Thiamin diphosphate-binding fold (THDP-binding)"/>
    <property type="match status" value="1"/>
</dbReference>
<dbReference type="SUPFAM" id="SSF52922">
    <property type="entry name" value="TK C-terminal domain-like"/>
    <property type="match status" value="1"/>
</dbReference>
<gene>
    <name evidence="3" type="ORF">ENS15_05260</name>
</gene>